<dbReference type="AlphaFoldDB" id="A0A2K9MK55"/>
<evidence type="ECO:0000313" key="1">
    <source>
        <dbReference type="EMBL" id="AUM74965.1"/>
    </source>
</evidence>
<protein>
    <recommendedName>
        <fullName evidence="3">Sulfotransferase family protein</fullName>
    </recommendedName>
</protein>
<reference evidence="2" key="1">
    <citation type="submission" date="2017-12" db="EMBL/GenBank/DDBJ databases">
        <title>Genomic analysis of Paracoccus sp. CBA4604.</title>
        <authorList>
            <person name="Roh S.W."/>
            <person name="Kim J.Y."/>
            <person name="Kim J.S."/>
        </authorList>
    </citation>
    <scope>NUCLEOTIDE SEQUENCE [LARGE SCALE GENOMIC DNA]</scope>
    <source>
        <strain evidence="2">CBA4604</strain>
    </source>
</reference>
<dbReference type="OrthoDB" id="547419at2"/>
<accession>A0A2K9MK55</accession>
<dbReference type="SUPFAM" id="SSF52540">
    <property type="entry name" value="P-loop containing nucleoside triphosphate hydrolases"/>
    <property type="match status" value="1"/>
</dbReference>
<dbReference type="EMBL" id="CP025583">
    <property type="protein sequence ID" value="AUM74965.1"/>
    <property type="molecule type" value="Genomic_DNA"/>
</dbReference>
<organism evidence="1 2">
    <name type="scientific">Paracoccus jeotgali</name>
    <dbReference type="NCBI Taxonomy" id="2065379"/>
    <lineage>
        <taxon>Bacteria</taxon>
        <taxon>Pseudomonadati</taxon>
        <taxon>Pseudomonadota</taxon>
        <taxon>Alphaproteobacteria</taxon>
        <taxon>Rhodobacterales</taxon>
        <taxon>Paracoccaceae</taxon>
        <taxon>Paracoccus</taxon>
    </lineage>
</organism>
<name>A0A2K9MK55_9RHOB</name>
<sequence length="302" mass="32738">MSRTAFVHIGLSKTGTTSIQRSLARSRDWLGAAGLCYPGHGSDHAELLATLHPQGAAHHYFKVYDDGDPHARAQRLWDEAAAASGDVILSSEYFAGLGRAGAERLRDRLAAMGFSPVVVCYLRHPVNAAISLAQQMIKMNDRSLAEVIAAPPVPPIRSILGAFSAVFGVANLRVVDFSAAASQGLLRNLMSILGRPELTDALTVERANEGLTMDAAILCDLHRRMTQENGRPPFPRHLVFELTDSKFTLPEPTLAKVRQDGQAHVDWVRETFGVELVEAAVSARYRPNVTPASIMALLNAGR</sequence>
<proteinExistence type="predicted"/>
<dbReference type="Gene3D" id="3.40.50.300">
    <property type="entry name" value="P-loop containing nucleotide triphosphate hydrolases"/>
    <property type="match status" value="1"/>
</dbReference>
<evidence type="ECO:0000313" key="2">
    <source>
        <dbReference type="Proteomes" id="UP000234882"/>
    </source>
</evidence>
<keyword evidence="2" id="KW-1185">Reference proteome</keyword>
<dbReference type="InterPro" id="IPR027417">
    <property type="entry name" value="P-loop_NTPase"/>
</dbReference>
<dbReference type="Proteomes" id="UP000234882">
    <property type="component" value="Chromosome"/>
</dbReference>
<dbReference type="RefSeq" id="WP_101500310.1">
    <property type="nucleotide sequence ID" value="NZ_CP025583.1"/>
</dbReference>
<gene>
    <name evidence="1" type="ORF">CYR75_12345</name>
</gene>
<dbReference type="KEGG" id="paru:CYR75_12345"/>
<evidence type="ECO:0008006" key="3">
    <source>
        <dbReference type="Google" id="ProtNLM"/>
    </source>
</evidence>